<keyword evidence="3" id="KW-0560">Oxidoreductase</keyword>
<evidence type="ECO:0000256" key="1">
    <source>
        <dbReference type="SAM" id="MobiDB-lite"/>
    </source>
</evidence>
<dbReference type="PANTHER" id="PTHR34315">
    <property type="match status" value="1"/>
</dbReference>
<evidence type="ECO:0000256" key="2">
    <source>
        <dbReference type="SAM" id="SignalP"/>
    </source>
</evidence>
<keyword evidence="3" id="KW-0223">Dioxygenase</keyword>
<name>A0A284S0A2_ARMOS</name>
<dbReference type="SUPFAM" id="SSF49482">
    <property type="entry name" value="Aromatic compound dioxygenase"/>
    <property type="match status" value="1"/>
</dbReference>
<proteinExistence type="predicted"/>
<accession>A0A284S0A2</accession>
<evidence type="ECO:0000313" key="4">
    <source>
        <dbReference type="Proteomes" id="UP000219338"/>
    </source>
</evidence>
<dbReference type="GO" id="GO:0016702">
    <property type="term" value="F:oxidoreductase activity, acting on single donors with incorporation of molecular oxygen, incorporation of two atoms of oxygen"/>
    <property type="evidence" value="ECO:0007669"/>
    <property type="project" value="InterPro"/>
</dbReference>
<feature type="compositionally biased region" description="Gly residues" evidence="1">
    <location>
        <begin position="174"/>
        <end position="186"/>
    </location>
</feature>
<dbReference type="EMBL" id="FUEG01000023">
    <property type="protein sequence ID" value="SJL14430.1"/>
    <property type="molecule type" value="Genomic_DNA"/>
</dbReference>
<feature type="chain" id="PRO_5012199548" evidence="2">
    <location>
        <begin position="19"/>
        <end position="338"/>
    </location>
</feature>
<feature type="signal peptide" evidence="2">
    <location>
        <begin position="1"/>
        <end position="18"/>
    </location>
</feature>
<sequence length="338" mass="36486">MLVTSLLSLATLAIFAAAHPGEVHQRLSERELMIRKAAAHERHLLARNCAPQISDFTARRKAKRDLARRNFEPRASSLTATAADPYYTALQNATCVTAPEVTEGPYYINNELVRQDLTEDQSGIQLVLDIGVLDTTTCEPLSNAFVEIWAANATGFYGSYGAMSGGPPVERRQGPGGPEGGAGGGSQVMARNETFLRGGLATDDAGITELITIYPGYYTGRTAHIHTMVHLNWETSANGTLVSHAGSLVHIGQFFFDEDWNDQIYAIDPYTTTTQSRTYNEEDSILQEENSNGNSAYVGLELLGSDLSGGLLGYITVGVDSTASYTIMNTNYLNSTGA</sequence>
<reference evidence="4" key="1">
    <citation type="journal article" date="2017" name="Nat. Ecol. Evol.">
        <title>Genome expansion and lineage-specific genetic innovations in the forest pathogenic fungi Armillaria.</title>
        <authorList>
            <person name="Sipos G."/>
            <person name="Prasanna A.N."/>
            <person name="Walter M.C."/>
            <person name="O'Connor E."/>
            <person name="Balint B."/>
            <person name="Krizsan K."/>
            <person name="Kiss B."/>
            <person name="Hess J."/>
            <person name="Varga T."/>
            <person name="Slot J."/>
            <person name="Riley R."/>
            <person name="Boka B."/>
            <person name="Rigling D."/>
            <person name="Barry K."/>
            <person name="Lee J."/>
            <person name="Mihaltcheva S."/>
            <person name="LaButti K."/>
            <person name="Lipzen A."/>
            <person name="Waldron R."/>
            <person name="Moloney N.M."/>
            <person name="Sperisen C."/>
            <person name="Kredics L."/>
            <person name="Vagvoelgyi C."/>
            <person name="Patrignani A."/>
            <person name="Fitzpatrick D."/>
            <person name="Nagy I."/>
            <person name="Doyle S."/>
            <person name="Anderson J.B."/>
            <person name="Grigoriev I.V."/>
            <person name="Gueldener U."/>
            <person name="Muensterkoetter M."/>
            <person name="Nagy L.G."/>
        </authorList>
    </citation>
    <scope>NUCLEOTIDE SEQUENCE [LARGE SCALE GENOMIC DNA]</scope>
    <source>
        <strain evidence="4">C18/9</strain>
    </source>
</reference>
<gene>
    <name evidence="3" type="ORF">ARMOST_17887</name>
</gene>
<dbReference type="STRING" id="47428.A0A284S0A2"/>
<evidence type="ECO:0000313" key="3">
    <source>
        <dbReference type="EMBL" id="SJL14430.1"/>
    </source>
</evidence>
<dbReference type="Proteomes" id="UP000219338">
    <property type="component" value="Unassembled WGS sequence"/>
</dbReference>
<feature type="region of interest" description="Disordered" evidence="1">
    <location>
        <begin position="167"/>
        <end position="187"/>
    </location>
</feature>
<protein>
    <submittedName>
        <fullName evidence="3">Related to protocatechuate 3,4-dioxygenase beta subunit</fullName>
    </submittedName>
</protein>
<dbReference type="Gene3D" id="2.60.130.10">
    <property type="entry name" value="Aromatic compound dioxygenase"/>
    <property type="match status" value="1"/>
</dbReference>
<dbReference type="AlphaFoldDB" id="A0A284S0A2"/>
<organism evidence="3 4">
    <name type="scientific">Armillaria ostoyae</name>
    <name type="common">Armillaria root rot fungus</name>
    <dbReference type="NCBI Taxonomy" id="47428"/>
    <lineage>
        <taxon>Eukaryota</taxon>
        <taxon>Fungi</taxon>
        <taxon>Dikarya</taxon>
        <taxon>Basidiomycota</taxon>
        <taxon>Agaricomycotina</taxon>
        <taxon>Agaricomycetes</taxon>
        <taxon>Agaricomycetidae</taxon>
        <taxon>Agaricales</taxon>
        <taxon>Marasmiineae</taxon>
        <taxon>Physalacriaceae</taxon>
        <taxon>Armillaria</taxon>
    </lineage>
</organism>
<dbReference type="GO" id="GO:0008199">
    <property type="term" value="F:ferric iron binding"/>
    <property type="evidence" value="ECO:0007669"/>
    <property type="project" value="InterPro"/>
</dbReference>
<keyword evidence="4" id="KW-1185">Reference proteome</keyword>
<dbReference type="OMA" id="MARNETF"/>
<dbReference type="PANTHER" id="PTHR34315:SF1">
    <property type="entry name" value="INTRADIOL RING-CLEAVAGE DIOXYGENASES DOMAIN-CONTAINING PROTEIN-RELATED"/>
    <property type="match status" value="1"/>
</dbReference>
<dbReference type="CDD" id="cd03457">
    <property type="entry name" value="intradiol_dioxygenase_like"/>
    <property type="match status" value="1"/>
</dbReference>
<dbReference type="InterPro" id="IPR015889">
    <property type="entry name" value="Intradiol_dOase_core"/>
</dbReference>
<dbReference type="OrthoDB" id="121380at2759"/>
<keyword evidence="2" id="KW-0732">Signal</keyword>